<dbReference type="RefSeq" id="WP_111627609.1">
    <property type="nucleotide sequence ID" value="NZ_QLMC01000002.1"/>
</dbReference>
<dbReference type="AlphaFoldDB" id="A0A327X398"/>
<evidence type="ECO:0000313" key="1">
    <source>
        <dbReference type="EMBL" id="RAJ99813.1"/>
    </source>
</evidence>
<reference evidence="1 2" key="1">
    <citation type="submission" date="2018-06" db="EMBL/GenBank/DDBJ databases">
        <title>Genomic Encyclopedia of Archaeal and Bacterial Type Strains, Phase II (KMG-II): from individual species to whole genera.</title>
        <authorList>
            <person name="Goeker M."/>
        </authorList>
    </citation>
    <scope>NUCLEOTIDE SEQUENCE [LARGE SCALE GENOMIC DNA]</scope>
    <source>
        <strain evidence="1 2">DSM 21851</strain>
    </source>
</reference>
<keyword evidence="2" id="KW-1185">Reference proteome</keyword>
<dbReference type="OrthoDB" id="9773381at2"/>
<organism evidence="1 2">
    <name type="scientific">Larkinella arboricola</name>
    <dbReference type="NCBI Taxonomy" id="643671"/>
    <lineage>
        <taxon>Bacteria</taxon>
        <taxon>Pseudomonadati</taxon>
        <taxon>Bacteroidota</taxon>
        <taxon>Cytophagia</taxon>
        <taxon>Cytophagales</taxon>
        <taxon>Spirosomataceae</taxon>
        <taxon>Larkinella</taxon>
    </lineage>
</organism>
<dbReference type="Pfam" id="PF16119">
    <property type="entry name" value="DUF4835"/>
    <property type="match status" value="1"/>
</dbReference>
<sequence length="306" mass="35282">MKFRIIILILVVISGFSPRVGLAQELNCQVTVNFNQAQSTQVTDRQIFPQLQAFITDFLNNRRWTSDAFNPEERINCKLIIDILKVPAQNYYEGRAQVIVTRPVYGSNYETVTLRYIDNAFNFPYRLSDPMYFNENSYSNELTSLLAFHALIMLGVDYDSFSKQGGKLFFQRAYNIMSLANQSAVGGGAWGAQGDIRNRYWLIENLQSQQFVPYHEALYTYHRQALDNFTANPANSRQQVLDVLTTIRQVSQQRPNSVVINTFFDAKGEELFNIMNEGSREDRQKAFTLLSTLDPAKTEVYRKLLR</sequence>
<dbReference type="Proteomes" id="UP000248790">
    <property type="component" value="Unassembled WGS sequence"/>
</dbReference>
<protein>
    <submittedName>
        <fullName evidence="1">Uncharacterized protein DUF4835</fullName>
    </submittedName>
</protein>
<comment type="caution">
    <text evidence="1">The sequence shown here is derived from an EMBL/GenBank/DDBJ whole genome shotgun (WGS) entry which is preliminary data.</text>
</comment>
<proteinExistence type="predicted"/>
<name>A0A327X398_LARAB</name>
<gene>
    <name evidence="1" type="ORF">LX87_01509</name>
</gene>
<dbReference type="InterPro" id="IPR032274">
    <property type="entry name" value="DUF4835"/>
</dbReference>
<accession>A0A327X398</accession>
<evidence type="ECO:0000313" key="2">
    <source>
        <dbReference type="Proteomes" id="UP000248790"/>
    </source>
</evidence>
<dbReference type="EMBL" id="QLMC01000002">
    <property type="protein sequence ID" value="RAJ99813.1"/>
    <property type="molecule type" value="Genomic_DNA"/>
</dbReference>